<feature type="region of interest" description="Disordered" evidence="1">
    <location>
        <begin position="71"/>
        <end position="104"/>
    </location>
</feature>
<organism evidence="2 3">
    <name type="scientific">Prunus armeniaca</name>
    <name type="common">Apricot</name>
    <name type="synonym">Armeniaca vulgaris</name>
    <dbReference type="NCBI Taxonomy" id="36596"/>
    <lineage>
        <taxon>Eukaryota</taxon>
        <taxon>Viridiplantae</taxon>
        <taxon>Streptophyta</taxon>
        <taxon>Embryophyta</taxon>
        <taxon>Tracheophyta</taxon>
        <taxon>Spermatophyta</taxon>
        <taxon>Magnoliopsida</taxon>
        <taxon>eudicotyledons</taxon>
        <taxon>Gunneridae</taxon>
        <taxon>Pentapetalae</taxon>
        <taxon>rosids</taxon>
        <taxon>fabids</taxon>
        <taxon>Rosales</taxon>
        <taxon>Rosaceae</taxon>
        <taxon>Amygdaloideae</taxon>
        <taxon>Amygdaleae</taxon>
        <taxon>Prunus</taxon>
    </lineage>
</organism>
<dbReference type="AlphaFoldDB" id="A0A6J5WBM1"/>
<gene>
    <name evidence="2" type="ORF">ORAREDHAP_LOCUS11901</name>
</gene>
<sequence length="135" mass="15199">MPTQRKDEESSRLVRMRSTMRREIEITWTGVDSRKLAKWVLHGAKFRLWIEASVDSIENELVVVVVVGGPRANSSLGKPKEELKSRNTVVKDDTFRTSDSPNLHSQATVHAKLAESDAVKTVSLKSSAEQENLKR</sequence>
<dbReference type="OrthoDB" id="45251at2759"/>
<accession>A0A6J5WBM1</accession>
<reference evidence="3" key="1">
    <citation type="journal article" date="2020" name="Genome Biol.">
        <title>Gamete binning: chromosome-level and haplotype-resolved genome assembly enabled by high-throughput single-cell sequencing of gamete genomes.</title>
        <authorList>
            <person name="Campoy J.A."/>
            <person name="Sun H."/>
            <person name="Goel M."/>
            <person name="Jiao W.-B."/>
            <person name="Folz-Donahue K."/>
            <person name="Wang N."/>
            <person name="Rubio M."/>
            <person name="Liu C."/>
            <person name="Kukat C."/>
            <person name="Ruiz D."/>
            <person name="Huettel B."/>
            <person name="Schneeberger K."/>
        </authorList>
    </citation>
    <scope>NUCLEOTIDE SEQUENCE [LARGE SCALE GENOMIC DNA]</scope>
    <source>
        <strain evidence="3">cv. Rojo Pasion</strain>
    </source>
</reference>
<proteinExistence type="predicted"/>
<feature type="compositionally biased region" description="Basic and acidic residues" evidence="1">
    <location>
        <begin position="78"/>
        <end position="96"/>
    </location>
</feature>
<name>A0A6J5WBM1_PRUAR</name>
<keyword evidence="3" id="KW-1185">Reference proteome</keyword>
<protein>
    <submittedName>
        <fullName evidence="2">Uncharacterized protein</fullName>
    </submittedName>
</protein>
<evidence type="ECO:0000313" key="2">
    <source>
        <dbReference type="EMBL" id="CAB4298949.1"/>
    </source>
</evidence>
<evidence type="ECO:0000313" key="3">
    <source>
        <dbReference type="Proteomes" id="UP000507245"/>
    </source>
</evidence>
<dbReference type="Proteomes" id="UP000507245">
    <property type="component" value="Unassembled WGS sequence"/>
</dbReference>
<dbReference type="EMBL" id="CAEKKB010000002">
    <property type="protein sequence ID" value="CAB4298949.1"/>
    <property type="molecule type" value="Genomic_DNA"/>
</dbReference>
<evidence type="ECO:0000256" key="1">
    <source>
        <dbReference type="SAM" id="MobiDB-lite"/>
    </source>
</evidence>